<keyword evidence="8" id="KW-1185">Reference proteome</keyword>
<dbReference type="InterPro" id="IPR001965">
    <property type="entry name" value="Znf_PHD"/>
</dbReference>
<feature type="region of interest" description="Disordered" evidence="5">
    <location>
        <begin position="413"/>
        <end position="441"/>
    </location>
</feature>
<feature type="region of interest" description="Disordered" evidence="5">
    <location>
        <begin position="506"/>
        <end position="541"/>
    </location>
</feature>
<evidence type="ECO:0000313" key="7">
    <source>
        <dbReference type="EMBL" id="KAJ2777705.1"/>
    </source>
</evidence>
<dbReference type="GO" id="GO:0006357">
    <property type="term" value="P:regulation of transcription by RNA polymerase II"/>
    <property type="evidence" value="ECO:0007669"/>
    <property type="project" value="TreeGrafter"/>
</dbReference>
<dbReference type="SMART" id="SM00249">
    <property type="entry name" value="PHD"/>
    <property type="match status" value="2"/>
</dbReference>
<dbReference type="InterPro" id="IPR019786">
    <property type="entry name" value="Zinc_finger_PHD-type_CS"/>
</dbReference>
<protein>
    <recommendedName>
        <fullName evidence="6">PHD-type domain-containing protein</fullName>
    </recommendedName>
</protein>
<organism evidence="7 8">
    <name type="scientific">Coemansia javaensis</name>
    <dbReference type="NCBI Taxonomy" id="2761396"/>
    <lineage>
        <taxon>Eukaryota</taxon>
        <taxon>Fungi</taxon>
        <taxon>Fungi incertae sedis</taxon>
        <taxon>Zoopagomycota</taxon>
        <taxon>Kickxellomycotina</taxon>
        <taxon>Kickxellomycetes</taxon>
        <taxon>Kickxellales</taxon>
        <taxon>Kickxellaceae</taxon>
        <taxon>Coemansia</taxon>
    </lineage>
</organism>
<evidence type="ECO:0000256" key="2">
    <source>
        <dbReference type="ARBA" id="ARBA00022771"/>
    </source>
</evidence>
<dbReference type="InterPro" id="IPR011011">
    <property type="entry name" value="Znf_FYVE_PHD"/>
</dbReference>
<keyword evidence="2 4" id="KW-0863">Zinc-finger</keyword>
<dbReference type="InterPro" id="IPR052819">
    <property type="entry name" value="Chromatin_regulatory_protein"/>
</dbReference>
<dbReference type="Proteomes" id="UP001140217">
    <property type="component" value="Unassembled WGS sequence"/>
</dbReference>
<feature type="compositionally biased region" description="Low complexity" evidence="5">
    <location>
        <begin position="506"/>
        <end position="515"/>
    </location>
</feature>
<dbReference type="Gene3D" id="3.30.40.10">
    <property type="entry name" value="Zinc/RING finger domain, C3HC4 (zinc finger)"/>
    <property type="match status" value="2"/>
</dbReference>
<feature type="domain" description="PHD-type" evidence="6">
    <location>
        <begin position="301"/>
        <end position="353"/>
    </location>
</feature>
<accession>A0A9W8LG84</accession>
<dbReference type="OrthoDB" id="5876363at2759"/>
<name>A0A9W8LG84_9FUNG</name>
<dbReference type="PROSITE" id="PS01359">
    <property type="entry name" value="ZF_PHD_1"/>
    <property type="match status" value="1"/>
</dbReference>
<keyword evidence="3" id="KW-0862">Zinc</keyword>
<dbReference type="CDD" id="cd15534">
    <property type="entry name" value="PHD2_PHF12_Rco1"/>
    <property type="match status" value="1"/>
</dbReference>
<feature type="region of interest" description="Disordered" evidence="5">
    <location>
        <begin position="140"/>
        <end position="164"/>
    </location>
</feature>
<evidence type="ECO:0000259" key="6">
    <source>
        <dbReference type="PROSITE" id="PS50016"/>
    </source>
</evidence>
<gene>
    <name evidence="7" type="ORF">H4R18_005016</name>
</gene>
<evidence type="ECO:0000256" key="4">
    <source>
        <dbReference type="PROSITE-ProRule" id="PRU00146"/>
    </source>
</evidence>
<reference evidence="7" key="1">
    <citation type="submission" date="2022-07" db="EMBL/GenBank/DDBJ databases">
        <title>Phylogenomic reconstructions and comparative analyses of Kickxellomycotina fungi.</title>
        <authorList>
            <person name="Reynolds N.K."/>
            <person name="Stajich J.E."/>
            <person name="Barry K."/>
            <person name="Grigoriev I.V."/>
            <person name="Crous P."/>
            <person name="Smith M.E."/>
        </authorList>
    </citation>
    <scope>NUCLEOTIDE SEQUENCE</scope>
    <source>
        <strain evidence="7">NBRC 105414</strain>
    </source>
</reference>
<feature type="domain" description="PHD-type" evidence="6">
    <location>
        <begin position="170"/>
        <end position="220"/>
    </location>
</feature>
<sequence>MAETSGQASEGALKAAAAAGFACWDRRATALDVASPQACPISQIGQGTRATAAVARQEPGERDRAAVHDKTASEKTAAYQRMAEYQKTAEYVRRLCEGADSDGAAAGGPLAPRPTDQNKAPAFGGSGALSGGVARCSSRSALSRQASSGKAQANGAKTQANGAKTQAGGHDACDACGQPGQFICCEQCPRVFHFMCVEPPMTPEAVDQIDHWFCRECTHQRSRKRKSRAHAKNIFYPLISRMEHSNPRTFAVPAEIRRLFDGVEADVDGTYINVREDRAQRANLGPANRDFGRLADDHGTTILCYRCGLSALHGPVVRCDYCPLSWHWDCLDPPLSSAPPPRRRWMCPNHADHATSRRHRFRKERIVDHTSAPEGTPNSGLVDIVDDDPPWHEICDPKIRYRTTSTRIRDEFARNAAPCRVRPAGSEPPGGEPKPPPPARVSAPVAEWLQSIAAFQKDVARLAAGLPAPPPPRPVARCACGGAGRAPDGVAVLSSVAARLLAVPSAEPKPAPAKSGLATPAEQNAPPGAGSGDTRQARARRRQSRWLLAENGLGRSDLEEAVARIADPEAHVPAEGAGELPVAAVCAARPLKRRQSQTPPPRPCAAESSGPSLKRARSSSSAADLAPGADAAPAAATEARARAARAATLLASLLKAKGPRALVDFLLAE</sequence>
<feature type="compositionally biased region" description="Pro residues" evidence="5">
    <location>
        <begin position="430"/>
        <end position="439"/>
    </location>
</feature>
<dbReference type="AlphaFoldDB" id="A0A9W8LG84"/>
<comment type="caution">
    <text evidence="7">The sequence shown here is derived from an EMBL/GenBank/DDBJ whole genome shotgun (WGS) entry which is preliminary data.</text>
</comment>
<dbReference type="EMBL" id="JANBUL010000274">
    <property type="protein sequence ID" value="KAJ2777705.1"/>
    <property type="molecule type" value="Genomic_DNA"/>
</dbReference>
<proteinExistence type="predicted"/>
<feature type="compositionally biased region" description="Polar residues" evidence="5">
    <location>
        <begin position="149"/>
        <end position="164"/>
    </location>
</feature>
<evidence type="ECO:0000313" key="8">
    <source>
        <dbReference type="Proteomes" id="UP001140217"/>
    </source>
</evidence>
<evidence type="ECO:0000256" key="5">
    <source>
        <dbReference type="SAM" id="MobiDB-lite"/>
    </source>
</evidence>
<dbReference type="InterPro" id="IPR013083">
    <property type="entry name" value="Znf_RING/FYVE/PHD"/>
</dbReference>
<dbReference type="SUPFAM" id="SSF57903">
    <property type="entry name" value="FYVE/PHD zinc finger"/>
    <property type="match status" value="2"/>
</dbReference>
<dbReference type="PANTHER" id="PTHR47636">
    <property type="entry name" value="TRANSCRIPTIONAL REGULATORY PROTEIN RCO1"/>
    <property type="match status" value="1"/>
</dbReference>
<evidence type="ECO:0000256" key="3">
    <source>
        <dbReference type="ARBA" id="ARBA00022833"/>
    </source>
</evidence>
<feature type="region of interest" description="Disordered" evidence="5">
    <location>
        <begin position="592"/>
        <end position="638"/>
    </location>
</feature>
<keyword evidence="1" id="KW-0479">Metal-binding</keyword>
<dbReference type="PANTHER" id="PTHR47636:SF1">
    <property type="entry name" value="TRANSCRIPTIONAL REGULATORY PROTEIN RCO1"/>
    <property type="match status" value="1"/>
</dbReference>
<evidence type="ECO:0000256" key="1">
    <source>
        <dbReference type="ARBA" id="ARBA00022723"/>
    </source>
</evidence>
<dbReference type="InterPro" id="IPR019787">
    <property type="entry name" value="Znf_PHD-finger"/>
</dbReference>
<dbReference type="GO" id="GO:0008270">
    <property type="term" value="F:zinc ion binding"/>
    <property type="evidence" value="ECO:0007669"/>
    <property type="project" value="UniProtKB-KW"/>
</dbReference>
<feature type="region of interest" description="Disordered" evidence="5">
    <location>
        <begin position="103"/>
        <end position="124"/>
    </location>
</feature>
<dbReference type="Pfam" id="PF00628">
    <property type="entry name" value="PHD"/>
    <property type="match status" value="2"/>
</dbReference>
<feature type="compositionally biased region" description="Low complexity" evidence="5">
    <location>
        <begin position="608"/>
        <end position="638"/>
    </location>
</feature>
<dbReference type="GO" id="GO:0032221">
    <property type="term" value="C:Rpd3S complex"/>
    <property type="evidence" value="ECO:0007669"/>
    <property type="project" value="TreeGrafter"/>
</dbReference>
<dbReference type="PROSITE" id="PS50016">
    <property type="entry name" value="ZF_PHD_2"/>
    <property type="match status" value="2"/>
</dbReference>